<organism evidence="3 4">
    <name type="scientific">Lentinula lateritia</name>
    <dbReference type="NCBI Taxonomy" id="40482"/>
    <lineage>
        <taxon>Eukaryota</taxon>
        <taxon>Fungi</taxon>
        <taxon>Dikarya</taxon>
        <taxon>Basidiomycota</taxon>
        <taxon>Agaricomycotina</taxon>
        <taxon>Agaricomycetes</taxon>
        <taxon>Agaricomycetidae</taxon>
        <taxon>Agaricales</taxon>
        <taxon>Marasmiineae</taxon>
        <taxon>Omphalotaceae</taxon>
        <taxon>Lentinula</taxon>
    </lineage>
</organism>
<feature type="region of interest" description="Disordered" evidence="1">
    <location>
        <begin position="46"/>
        <end position="81"/>
    </location>
</feature>
<evidence type="ECO:0000256" key="1">
    <source>
        <dbReference type="SAM" id="MobiDB-lite"/>
    </source>
</evidence>
<comment type="caution">
    <text evidence="3">The sequence shown here is derived from an EMBL/GenBank/DDBJ whole genome shotgun (WGS) entry which is preliminary data.</text>
</comment>
<evidence type="ECO:0000313" key="4">
    <source>
        <dbReference type="Proteomes" id="UP001150238"/>
    </source>
</evidence>
<reference evidence="3" key="1">
    <citation type="submission" date="2022-08" db="EMBL/GenBank/DDBJ databases">
        <authorList>
            <consortium name="DOE Joint Genome Institute"/>
            <person name="Min B."/>
            <person name="Riley R."/>
            <person name="Sierra-Patev S."/>
            <person name="Naranjo-Ortiz M."/>
            <person name="Looney B."/>
            <person name="Konkel Z."/>
            <person name="Slot J.C."/>
            <person name="Sakamoto Y."/>
            <person name="Steenwyk J.L."/>
            <person name="Rokas A."/>
            <person name="Carro J."/>
            <person name="Camarero S."/>
            <person name="Ferreira P."/>
            <person name="Molpeceres G."/>
            <person name="Ruiz-Duenas F.J."/>
            <person name="Serrano A."/>
            <person name="Henrissat B."/>
            <person name="Drula E."/>
            <person name="Hughes K.W."/>
            <person name="Mata J.L."/>
            <person name="Ishikawa N.K."/>
            <person name="Vargas-Isla R."/>
            <person name="Ushijima S."/>
            <person name="Smith C.A."/>
            <person name="Ahrendt S."/>
            <person name="Andreopoulos W."/>
            <person name="He G."/>
            <person name="Labutti K."/>
            <person name="Lipzen A."/>
            <person name="Ng V."/>
            <person name="Sandor L."/>
            <person name="Barry K."/>
            <person name="Martinez A.T."/>
            <person name="Xiao Y."/>
            <person name="Gibbons J.G."/>
            <person name="Terashima K."/>
            <person name="Hibbett D.S."/>
            <person name="Grigoriev I.V."/>
        </authorList>
    </citation>
    <scope>NUCLEOTIDE SEQUENCE</scope>
    <source>
        <strain evidence="3">Sp2 HRB7682 ss15</strain>
    </source>
</reference>
<dbReference type="EMBL" id="JANVFS010000020">
    <property type="protein sequence ID" value="KAJ4476372.1"/>
    <property type="molecule type" value="Genomic_DNA"/>
</dbReference>
<feature type="chain" id="PRO_5040819730" evidence="2">
    <location>
        <begin position="21"/>
        <end position="261"/>
    </location>
</feature>
<evidence type="ECO:0000313" key="3">
    <source>
        <dbReference type="EMBL" id="KAJ4476372.1"/>
    </source>
</evidence>
<protein>
    <submittedName>
        <fullName evidence="3">Uncharacterized protein</fullName>
    </submittedName>
</protein>
<feature type="signal peptide" evidence="2">
    <location>
        <begin position="1"/>
        <end position="20"/>
    </location>
</feature>
<keyword evidence="2" id="KW-0732">Signal</keyword>
<dbReference type="AlphaFoldDB" id="A0A9W9A8N1"/>
<proteinExistence type="predicted"/>
<dbReference type="Proteomes" id="UP001150238">
    <property type="component" value="Unassembled WGS sequence"/>
</dbReference>
<accession>A0A9W9A8N1</accession>
<gene>
    <name evidence="3" type="ORF">C8J55DRAFT_490089</name>
</gene>
<reference evidence="3" key="2">
    <citation type="journal article" date="2023" name="Proc. Natl. Acad. Sci. U.S.A.">
        <title>A global phylogenomic analysis of the shiitake genus Lentinula.</title>
        <authorList>
            <person name="Sierra-Patev S."/>
            <person name="Min B."/>
            <person name="Naranjo-Ortiz M."/>
            <person name="Looney B."/>
            <person name="Konkel Z."/>
            <person name="Slot J.C."/>
            <person name="Sakamoto Y."/>
            <person name="Steenwyk J.L."/>
            <person name="Rokas A."/>
            <person name="Carro J."/>
            <person name="Camarero S."/>
            <person name="Ferreira P."/>
            <person name="Molpeceres G."/>
            <person name="Ruiz-Duenas F.J."/>
            <person name="Serrano A."/>
            <person name="Henrissat B."/>
            <person name="Drula E."/>
            <person name="Hughes K.W."/>
            <person name="Mata J.L."/>
            <person name="Ishikawa N.K."/>
            <person name="Vargas-Isla R."/>
            <person name="Ushijima S."/>
            <person name="Smith C.A."/>
            <person name="Donoghue J."/>
            <person name="Ahrendt S."/>
            <person name="Andreopoulos W."/>
            <person name="He G."/>
            <person name="LaButti K."/>
            <person name="Lipzen A."/>
            <person name="Ng V."/>
            <person name="Riley R."/>
            <person name="Sandor L."/>
            <person name="Barry K."/>
            <person name="Martinez A.T."/>
            <person name="Xiao Y."/>
            <person name="Gibbons J.G."/>
            <person name="Terashima K."/>
            <person name="Grigoriev I.V."/>
            <person name="Hibbett D."/>
        </authorList>
    </citation>
    <scope>NUCLEOTIDE SEQUENCE</scope>
    <source>
        <strain evidence="3">Sp2 HRB7682 ss15</strain>
    </source>
</reference>
<feature type="compositionally biased region" description="Basic residues" evidence="1">
    <location>
        <begin position="64"/>
        <end position="81"/>
    </location>
</feature>
<sequence length="261" mass="29530">MLSSIVFLATFVTLTMLSSASPVPVFDSASSPSNANSTLIISGPSSSIPLVSRGNEQSTPGVRTTKKQKHRDNRNHRKKVPRWPQDITYVDQLLREGHEIFGYSFVPVDVTVPSLSDLRIPALRSSQSSRRLEHLFRVPPVSTRGCRTCIVVSHPDVRQRLNTNYGMVFHLIPPYNPSTSIEFSETDQQFNFVDNTQDYTVMYLPQPAVDEEKRNFHIACHRIGEFSGHPSTWVRANWAGWGIENWPDGDYNIQSPPQYTE</sequence>
<name>A0A9W9A8N1_9AGAR</name>
<evidence type="ECO:0000256" key="2">
    <source>
        <dbReference type="SAM" id="SignalP"/>
    </source>
</evidence>